<dbReference type="SUPFAM" id="SSF48452">
    <property type="entry name" value="TPR-like"/>
    <property type="match status" value="1"/>
</dbReference>
<evidence type="ECO:0000256" key="1">
    <source>
        <dbReference type="ARBA" id="ARBA00004442"/>
    </source>
</evidence>
<gene>
    <name evidence="9" type="ORF">H9777_05815</name>
</gene>
<reference evidence="9" key="1">
    <citation type="journal article" date="2021" name="PeerJ">
        <title>Extensive microbial diversity within the chicken gut microbiome revealed by metagenomics and culture.</title>
        <authorList>
            <person name="Gilroy R."/>
            <person name="Ravi A."/>
            <person name="Getino M."/>
            <person name="Pursley I."/>
            <person name="Horton D.L."/>
            <person name="Alikhan N.F."/>
            <person name="Baker D."/>
            <person name="Gharbi K."/>
            <person name="Hall N."/>
            <person name="Watson M."/>
            <person name="Adriaenssens E.M."/>
            <person name="Foster-Nyarko E."/>
            <person name="Jarju S."/>
            <person name="Secka A."/>
            <person name="Antonio M."/>
            <person name="Oren A."/>
            <person name="Chaudhuri R.R."/>
            <person name="La Ragione R."/>
            <person name="Hildebrand F."/>
            <person name="Pallen M.J."/>
        </authorList>
    </citation>
    <scope>NUCLEOTIDE SEQUENCE</scope>
    <source>
        <strain evidence="9">G4-2901</strain>
    </source>
</reference>
<evidence type="ECO:0000313" key="9">
    <source>
        <dbReference type="EMBL" id="MBU3837821.1"/>
    </source>
</evidence>
<name>A0A948TBH8_9BACT</name>
<keyword evidence="5" id="KW-0998">Cell outer membrane</keyword>
<sequence>MKFYRLKHLVPAVAFALAMGTSSCIGDLNVDPTIDKSTSVEFNRDPIFAKIYANMALTGNIGPAGNGDIDGIDEGTSDFFRQLWNMNELPTDEAVCCWGDAGVPEYNFAQWDASHGMMTAMYYRLYFGITMANYFLENTVDDATATDLRAEARFLRALYYYYAMDFYGNIPLIVKVSTEQAEQSDRKTIYEFIEKELLECVDDMKEPRTNTYGRADKAAAWLLLARLYLNAEVYTGTPQWGLAVTYAEKVLESGYTLCKPYKNLFMGDNNTNGAQNEIILPILQDGIDTQNYGCGTFLIAATHKTDMNNAGTSENWAGNRARKQMMTMFFPNNDAPNVDENEMVRQAKDDRALFYGKDRELEVEDISNFTHGYSCAKFTNKYSTGATPKDAKFVDMDVPFMRVAEAYLILAEAKTRLELPNEAKPYIDDLRDRANATKQPTYSLNDICDEWCREFAFEGRRRIDLIRFGKFGGNTDYVWDWKGGTKEGTNFDAYRNLYPIPTKERVANPNLEQNFGY</sequence>
<feature type="signal peptide" evidence="6">
    <location>
        <begin position="1"/>
        <end position="26"/>
    </location>
</feature>
<dbReference type="EMBL" id="JAHLFW010000051">
    <property type="protein sequence ID" value="MBU3837821.1"/>
    <property type="molecule type" value="Genomic_DNA"/>
</dbReference>
<dbReference type="InterPro" id="IPR033985">
    <property type="entry name" value="SusD-like_N"/>
</dbReference>
<evidence type="ECO:0000313" key="10">
    <source>
        <dbReference type="Proteomes" id="UP000783796"/>
    </source>
</evidence>
<dbReference type="Proteomes" id="UP000783796">
    <property type="component" value="Unassembled WGS sequence"/>
</dbReference>
<dbReference type="PROSITE" id="PS51257">
    <property type="entry name" value="PROKAR_LIPOPROTEIN"/>
    <property type="match status" value="1"/>
</dbReference>
<dbReference type="Gene3D" id="1.25.40.10">
    <property type="entry name" value="Tetratricopeptide repeat domain"/>
    <property type="match status" value="1"/>
</dbReference>
<reference evidence="9" key="2">
    <citation type="submission" date="2021-04" db="EMBL/GenBank/DDBJ databases">
        <authorList>
            <person name="Gilroy R."/>
        </authorList>
    </citation>
    <scope>NUCLEOTIDE SEQUENCE</scope>
    <source>
        <strain evidence="9">G4-2901</strain>
    </source>
</reference>
<proteinExistence type="inferred from homology"/>
<organism evidence="9 10">
    <name type="scientific">Candidatus Phocaeicola faecigallinarum</name>
    <dbReference type="NCBI Taxonomy" id="2838732"/>
    <lineage>
        <taxon>Bacteria</taxon>
        <taxon>Pseudomonadati</taxon>
        <taxon>Bacteroidota</taxon>
        <taxon>Bacteroidia</taxon>
        <taxon>Bacteroidales</taxon>
        <taxon>Bacteroidaceae</taxon>
        <taxon>Phocaeicola</taxon>
    </lineage>
</organism>
<dbReference type="GO" id="GO:0009279">
    <property type="term" value="C:cell outer membrane"/>
    <property type="evidence" value="ECO:0007669"/>
    <property type="project" value="UniProtKB-SubCell"/>
</dbReference>
<evidence type="ECO:0000256" key="6">
    <source>
        <dbReference type="SAM" id="SignalP"/>
    </source>
</evidence>
<dbReference type="Pfam" id="PF07980">
    <property type="entry name" value="SusD_RagB"/>
    <property type="match status" value="1"/>
</dbReference>
<dbReference type="Gene3D" id="1.10.3780.10">
    <property type="entry name" value="SusD-like"/>
    <property type="match status" value="1"/>
</dbReference>
<accession>A0A948TBH8</accession>
<dbReference type="AlphaFoldDB" id="A0A948TBH8"/>
<evidence type="ECO:0000256" key="2">
    <source>
        <dbReference type="ARBA" id="ARBA00006275"/>
    </source>
</evidence>
<dbReference type="InterPro" id="IPR012944">
    <property type="entry name" value="SusD_RagB_dom"/>
</dbReference>
<evidence type="ECO:0000256" key="3">
    <source>
        <dbReference type="ARBA" id="ARBA00022729"/>
    </source>
</evidence>
<protein>
    <submittedName>
        <fullName evidence="9">RagB/SusD family nutrient uptake outer membrane protein</fullName>
    </submittedName>
</protein>
<dbReference type="InterPro" id="IPR011990">
    <property type="entry name" value="TPR-like_helical_dom_sf"/>
</dbReference>
<comment type="subcellular location">
    <subcellularLocation>
        <location evidence="1">Cell outer membrane</location>
    </subcellularLocation>
</comment>
<keyword evidence="4" id="KW-0472">Membrane</keyword>
<dbReference type="Gene3D" id="1.25.40.390">
    <property type="match status" value="1"/>
</dbReference>
<comment type="caution">
    <text evidence="9">The sequence shown here is derived from an EMBL/GenBank/DDBJ whole genome shotgun (WGS) entry which is preliminary data.</text>
</comment>
<evidence type="ECO:0000256" key="4">
    <source>
        <dbReference type="ARBA" id="ARBA00023136"/>
    </source>
</evidence>
<dbReference type="Pfam" id="PF14322">
    <property type="entry name" value="SusD-like_3"/>
    <property type="match status" value="1"/>
</dbReference>
<evidence type="ECO:0000259" key="7">
    <source>
        <dbReference type="Pfam" id="PF07980"/>
    </source>
</evidence>
<evidence type="ECO:0000259" key="8">
    <source>
        <dbReference type="Pfam" id="PF14322"/>
    </source>
</evidence>
<feature type="chain" id="PRO_5036681815" evidence="6">
    <location>
        <begin position="27"/>
        <end position="517"/>
    </location>
</feature>
<feature type="domain" description="SusD-like N-terminal" evidence="8">
    <location>
        <begin position="109"/>
        <end position="229"/>
    </location>
</feature>
<feature type="domain" description="RagB/SusD" evidence="7">
    <location>
        <begin position="290"/>
        <end position="517"/>
    </location>
</feature>
<keyword evidence="3 6" id="KW-0732">Signal</keyword>
<comment type="similarity">
    <text evidence="2">Belongs to the SusD family.</text>
</comment>
<evidence type="ECO:0000256" key="5">
    <source>
        <dbReference type="ARBA" id="ARBA00023237"/>
    </source>
</evidence>